<feature type="region of interest" description="Disordered" evidence="1">
    <location>
        <begin position="146"/>
        <end position="179"/>
    </location>
</feature>
<reference evidence="2 3" key="1">
    <citation type="submission" date="2017-11" db="EMBL/GenBank/DDBJ databases">
        <title>De novo assembly and phasing of dikaryotic genomes from two isolates of Puccinia coronata f. sp. avenae, the causal agent of oat crown rust.</title>
        <authorList>
            <person name="Miller M.E."/>
            <person name="Zhang Y."/>
            <person name="Omidvar V."/>
            <person name="Sperschneider J."/>
            <person name="Schwessinger B."/>
            <person name="Raley C."/>
            <person name="Palmer J.M."/>
            <person name="Garnica D."/>
            <person name="Upadhyaya N."/>
            <person name="Rathjen J."/>
            <person name="Taylor J.M."/>
            <person name="Park R.F."/>
            <person name="Dodds P.N."/>
            <person name="Hirsch C.D."/>
            <person name="Kianian S.F."/>
            <person name="Figueroa M."/>
        </authorList>
    </citation>
    <scope>NUCLEOTIDE SEQUENCE [LARGE SCALE GENOMIC DNA]</scope>
    <source>
        <strain evidence="2">12NC29</strain>
    </source>
</reference>
<evidence type="ECO:0000313" key="3">
    <source>
        <dbReference type="Proteomes" id="UP000235388"/>
    </source>
</evidence>
<accession>A0A2N5TTA8</accession>
<proteinExistence type="predicted"/>
<feature type="compositionally biased region" description="Polar residues" evidence="1">
    <location>
        <begin position="163"/>
        <end position="179"/>
    </location>
</feature>
<evidence type="ECO:0000256" key="1">
    <source>
        <dbReference type="SAM" id="MobiDB-lite"/>
    </source>
</evidence>
<name>A0A2N5TTA8_9BASI</name>
<gene>
    <name evidence="2" type="ORF">PCANC_26577</name>
</gene>
<keyword evidence="3" id="KW-1185">Reference proteome</keyword>
<protein>
    <submittedName>
        <fullName evidence="2">Uncharacterized protein</fullName>
    </submittedName>
</protein>
<sequence length="179" mass="19746">MKKASPSALVRQRLVASCENRPAASVFARKGLDPRHEEDDIMTGQQMTVKSCLHHSFDSNIQCSSPVKAKHAYLHSQVDNRCLPISAVALAGQAHREITRPSWSAGLTLCVKNRTNNSGLVEARRESSSTHCKEIKRLYINGLLSNSRTSQSTQHTVERTAQARPTSRSHPNQATPVHS</sequence>
<feature type="compositionally biased region" description="Polar residues" evidence="1">
    <location>
        <begin position="146"/>
        <end position="155"/>
    </location>
</feature>
<dbReference type="Proteomes" id="UP000235388">
    <property type="component" value="Unassembled WGS sequence"/>
</dbReference>
<dbReference type="EMBL" id="PGCJ01000434">
    <property type="protein sequence ID" value="PLW28726.1"/>
    <property type="molecule type" value="Genomic_DNA"/>
</dbReference>
<comment type="caution">
    <text evidence="2">The sequence shown here is derived from an EMBL/GenBank/DDBJ whole genome shotgun (WGS) entry which is preliminary data.</text>
</comment>
<organism evidence="2 3">
    <name type="scientific">Puccinia coronata f. sp. avenae</name>
    <dbReference type="NCBI Taxonomy" id="200324"/>
    <lineage>
        <taxon>Eukaryota</taxon>
        <taxon>Fungi</taxon>
        <taxon>Dikarya</taxon>
        <taxon>Basidiomycota</taxon>
        <taxon>Pucciniomycotina</taxon>
        <taxon>Pucciniomycetes</taxon>
        <taxon>Pucciniales</taxon>
        <taxon>Pucciniaceae</taxon>
        <taxon>Puccinia</taxon>
    </lineage>
</organism>
<evidence type="ECO:0000313" key="2">
    <source>
        <dbReference type="EMBL" id="PLW28726.1"/>
    </source>
</evidence>
<dbReference type="AlphaFoldDB" id="A0A2N5TTA8"/>